<dbReference type="InterPro" id="IPR017452">
    <property type="entry name" value="GPCR_Rhodpsn_7TM"/>
</dbReference>
<dbReference type="PANTHER" id="PTHR11334">
    <property type="entry name" value="MAS-RELATED G-PROTEIN COUPLED RECEPTOR"/>
    <property type="match status" value="1"/>
</dbReference>
<evidence type="ECO:0000259" key="11">
    <source>
        <dbReference type="PROSITE" id="PS50262"/>
    </source>
</evidence>
<evidence type="ECO:0000256" key="6">
    <source>
        <dbReference type="ARBA" id="ARBA00023136"/>
    </source>
</evidence>
<dbReference type="Ensembl" id="ENSNNAT00000029808.1">
    <property type="protein sequence ID" value="ENSNNAP00000028441.1"/>
    <property type="gene ID" value="ENSNNAG00000018302.1"/>
</dbReference>
<dbReference type="PROSITE" id="PS50262">
    <property type="entry name" value="G_PROTEIN_RECEP_F1_2"/>
    <property type="match status" value="1"/>
</dbReference>
<sequence>MNCTMECWDYNYTTHYLNGNTEAYICTKCIILPVISFTCCIGLTLNGIIWLLGFQMKRNPFTVLILNLAIADLGVLIFMPILAIRYFEVLQLSIISNLVIFCLSDMFYLNGLFLLATISIDRCVSVFFPIWHHCSRPKCLSPAVLIQNIMEYMDPYSNISSLHLVVTAMLCFPLIIISTVILFIKIYMKPEQAKRRRLLVMILITLVCFLILTFPLYVYIVTAHFLHLGYIWDIFQFPSYFYLSACVNSSINPVIYFLVGRKKRAQSKENIKVIFQRVFQDDEAPETRQKFTNRVSNSF</sequence>
<feature type="transmembrane region" description="Helical" evidence="10">
    <location>
        <begin position="30"/>
        <end position="52"/>
    </location>
</feature>
<evidence type="ECO:0000256" key="7">
    <source>
        <dbReference type="ARBA" id="ARBA00023170"/>
    </source>
</evidence>
<dbReference type="GeneTree" id="ENSGT01030000234639"/>
<feature type="transmembrane region" description="Helical" evidence="10">
    <location>
        <begin position="64"/>
        <end position="86"/>
    </location>
</feature>
<keyword evidence="7" id="KW-0675">Receptor</keyword>
<evidence type="ECO:0000256" key="4">
    <source>
        <dbReference type="ARBA" id="ARBA00022989"/>
    </source>
</evidence>
<evidence type="ECO:0000256" key="10">
    <source>
        <dbReference type="SAM" id="Phobius"/>
    </source>
</evidence>
<feature type="transmembrane region" description="Helical" evidence="10">
    <location>
        <begin position="98"/>
        <end position="120"/>
    </location>
</feature>
<keyword evidence="3 10" id="KW-0812">Transmembrane</keyword>
<dbReference type="OrthoDB" id="9046321at2759"/>
<dbReference type="GO" id="GO:0004930">
    <property type="term" value="F:G protein-coupled receptor activity"/>
    <property type="evidence" value="ECO:0007669"/>
    <property type="project" value="UniProtKB-KW"/>
</dbReference>
<evidence type="ECO:0000256" key="3">
    <source>
        <dbReference type="ARBA" id="ARBA00022692"/>
    </source>
</evidence>
<feature type="transmembrane region" description="Helical" evidence="10">
    <location>
        <begin position="162"/>
        <end position="186"/>
    </location>
</feature>
<feature type="transmembrane region" description="Helical" evidence="10">
    <location>
        <begin position="240"/>
        <end position="259"/>
    </location>
</feature>
<dbReference type="PANTHER" id="PTHR11334:SF68">
    <property type="entry name" value="G-PROTEIN COUPLED RECEPTORS FAMILY 1 PROFILE DOMAIN-CONTAINING PROTEIN-RELATED"/>
    <property type="match status" value="1"/>
</dbReference>
<dbReference type="GO" id="GO:0005886">
    <property type="term" value="C:plasma membrane"/>
    <property type="evidence" value="ECO:0007669"/>
    <property type="project" value="UniProtKB-SubCell"/>
</dbReference>
<protein>
    <recommendedName>
        <fullName evidence="11">G-protein coupled receptors family 1 profile domain-containing protein</fullName>
    </recommendedName>
</protein>
<dbReference type="PRINTS" id="PR00237">
    <property type="entry name" value="GPCRRHODOPSN"/>
</dbReference>
<keyword evidence="13" id="KW-1185">Reference proteome</keyword>
<evidence type="ECO:0000313" key="12">
    <source>
        <dbReference type="Ensembl" id="ENSNNAP00000028441.1"/>
    </source>
</evidence>
<organism evidence="12 13">
    <name type="scientific">Naja naja</name>
    <name type="common">Indian cobra</name>
    <dbReference type="NCBI Taxonomy" id="35670"/>
    <lineage>
        <taxon>Eukaryota</taxon>
        <taxon>Metazoa</taxon>
        <taxon>Chordata</taxon>
        <taxon>Craniata</taxon>
        <taxon>Vertebrata</taxon>
        <taxon>Euteleostomi</taxon>
        <taxon>Lepidosauria</taxon>
        <taxon>Squamata</taxon>
        <taxon>Bifurcata</taxon>
        <taxon>Unidentata</taxon>
        <taxon>Episquamata</taxon>
        <taxon>Toxicofera</taxon>
        <taxon>Serpentes</taxon>
        <taxon>Colubroidea</taxon>
        <taxon>Elapidae</taxon>
        <taxon>Elapinae</taxon>
        <taxon>Naja</taxon>
    </lineage>
</organism>
<keyword evidence="5" id="KW-0297">G-protein coupled receptor</keyword>
<dbReference type="InterPro" id="IPR026234">
    <property type="entry name" value="MRGPCRFAMILY"/>
</dbReference>
<dbReference type="SUPFAM" id="SSF81321">
    <property type="entry name" value="Family A G protein-coupled receptor-like"/>
    <property type="match status" value="1"/>
</dbReference>
<feature type="transmembrane region" description="Helical" evidence="10">
    <location>
        <begin position="198"/>
        <end position="220"/>
    </location>
</feature>
<evidence type="ECO:0000256" key="2">
    <source>
        <dbReference type="ARBA" id="ARBA00022475"/>
    </source>
</evidence>
<comment type="subcellular location">
    <subcellularLocation>
        <location evidence="1">Cell membrane</location>
        <topology evidence="1">Multi-pass membrane protein</topology>
    </subcellularLocation>
</comment>
<dbReference type="FunFam" id="1.20.1070.10:FF:000193">
    <property type="entry name" value="Mas-related G-protein coupled receptor member E"/>
    <property type="match status" value="1"/>
</dbReference>
<reference evidence="12" key="2">
    <citation type="submission" date="2025-09" db="UniProtKB">
        <authorList>
            <consortium name="Ensembl"/>
        </authorList>
    </citation>
    <scope>IDENTIFICATION</scope>
</reference>
<keyword evidence="4 10" id="KW-1133">Transmembrane helix</keyword>
<evidence type="ECO:0000256" key="8">
    <source>
        <dbReference type="ARBA" id="ARBA00023224"/>
    </source>
</evidence>
<evidence type="ECO:0000256" key="1">
    <source>
        <dbReference type="ARBA" id="ARBA00004651"/>
    </source>
</evidence>
<keyword evidence="2" id="KW-1003">Cell membrane</keyword>
<dbReference type="OMA" id="IQNIMEY"/>
<dbReference type="AlphaFoldDB" id="A0A8C6YGF0"/>
<reference evidence="12" key="1">
    <citation type="submission" date="2025-08" db="UniProtKB">
        <authorList>
            <consortium name="Ensembl"/>
        </authorList>
    </citation>
    <scope>IDENTIFICATION</scope>
</reference>
<comment type="similarity">
    <text evidence="9">Belongs to the G-protein coupled receptor 1 family. Mas subfamily.</text>
</comment>
<dbReference type="PRINTS" id="PR02108">
    <property type="entry name" value="MRGPCRFAMILY"/>
</dbReference>
<proteinExistence type="inferred from homology"/>
<dbReference type="Proteomes" id="UP000694559">
    <property type="component" value="Unplaced"/>
</dbReference>
<keyword evidence="8" id="KW-0807">Transducer</keyword>
<name>A0A8C6YGF0_NAJNA</name>
<evidence type="ECO:0000256" key="5">
    <source>
        <dbReference type="ARBA" id="ARBA00023040"/>
    </source>
</evidence>
<keyword evidence="6 10" id="KW-0472">Membrane</keyword>
<accession>A0A8C6YGF0</accession>
<dbReference type="Gene3D" id="1.20.1070.10">
    <property type="entry name" value="Rhodopsin 7-helix transmembrane proteins"/>
    <property type="match status" value="2"/>
</dbReference>
<evidence type="ECO:0000256" key="9">
    <source>
        <dbReference type="ARBA" id="ARBA00061394"/>
    </source>
</evidence>
<evidence type="ECO:0000313" key="13">
    <source>
        <dbReference type="Proteomes" id="UP000694559"/>
    </source>
</evidence>
<feature type="domain" description="G-protein coupled receptors family 1 profile" evidence="11">
    <location>
        <begin position="42"/>
        <end position="256"/>
    </location>
</feature>
<dbReference type="InterPro" id="IPR000276">
    <property type="entry name" value="GPCR_Rhodpsn"/>
</dbReference>